<dbReference type="Proteomes" id="UP000252255">
    <property type="component" value="Unassembled WGS sequence"/>
</dbReference>
<comment type="caution">
    <text evidence="1">The sequence shown here is derived from an EMBL/GenBank/DDBJ whole genome shotgun (WGS) entry which is preliminary data.</text>
</comment>
<sequence>MDKVFRVGFFEGAEECRKMQQGYFCQVEDRFDVVGEFRFKSWWLNGLKVRKLSETKRIFNVIALWLLIRHSVCWR</sequence>
<gene>
    <name evidence="1" type="ORF">TH30_13180</name>
</gene>
<evidence type="ECO:0000313" key="1">
    <source>
        <dbReference type="EMBL" id="RCK44963.1"/>
    </source>
</evidence>
<organism evidence="1 2">
    <name type="scientific">Thalassospira profundimaris</name>
    <dbReference type="NCBI Taxonomy" id="502049"/>
    <lineage>
        <taxon>Bacteria</taxon>
        <taxon>Pseudomonadati</taxon>
        <taxon>Pseudomonadota</taxon>
        <taxon>Alphaproteobacteria</taxon>
        <taxon>Rhodospirillales</taxon>
        <taxon>Thalassospiraceae</taxon>
        <taxon>Thalassospira</taxon>
    </lineage>
</organism>
<name>A0A367WU37_9PROT</name>
<accession>A0A367WU37</accession>
<reference evidence="1 2" key="1">
    <citation type="submission" date="2014-07" db="EMBL/GenBank/DDBJ databases">
        <title>Draft genome sequence of Thalassospira profundimaris PR54-5.</title>
        <authorList>
            <person name="Lai Q."/>
            <person name="Shao Z."/>
        </authorList>
    </citation>
    <scope>NUCLEOTIDE SEQUENCE [LARGE SCALE GENOMIC DNA]</scope>
    <source>
        <strain evidence="1 2">PR54-5</strain>
    </source>
</reference>
<dbReference type="AlphaFoldDB" id="A0A367WU37"/>
<evidence type="ECO:0000313" key="2">
    <source>
        <dbReference type="Proteomes" id="UP000252255"/>
    </source>
</evidence>
<dbReference type="EMBL" id="JPWI01000008">
    <property type="protein sequence ID" value="RCK44963.1"/>
    <property type="molecule type" value="Genomic_DNA"/>
</dbReference>
<proteinExistence type="predicted"/>
<protein>
    <submittedName>
        <fullName evidence="1">Uncharacterized protein</fullName>
    </submittedName>
</protein>